<dbReference type="GO" id="GO:0042597">
    <property type="term" value="C:periplasmic space"/>
    <property type="evidence" value="ECO:0007669"/>
    <property type="project" value="UniProtKB-SubCell"/>
</dbReference>
<evidence type="ECO:0000256" key="2">
    <source>
        <dbReference type="ARBA" id="ARBA00022448"/>
    </source>
</evidence>
<keyword evidence="2 5" id="KW-0813">Transport</keyword>
<dbReference type="InterPro" id="IPR001188">
    <property type="entry name" value="Sperm_putr-bd"/>
</dbReference>
<evidence type="ECO:0000256" key="3">
    <source>
        <dbReference type="ARBA" id="ARBA00022729"/>
    </source>
</evidence>
<dbReference type="GO" id="GO:0019808">
    <property type="term" value="F:polyamine binding"/>
    <property type="evidence" value="ECO:0007669"/>
    <property type="project" value="InterPro"/>
</dbReference>
<evidence type="ECO:0000313" key="8">
    <source>
        <dbReference type="Proteomes" id="UP000198418"/>
    </source>
</evidence>
<keyword evidence="3 6" id="KW-0732">Signal</keyword>
<comment type="similarity">
    <text evidence="5">Belongs to the bacterial solute-binding protein PotD/PotF family.</text>
</comment>
<dbReference type="RefSeq" id="WP_170068164.1">
    <property type="nucleotide sequence ID" value="NZ_FYDG01000001.1"/>
</dbReference>
<dbReference type="PIRSF" id="PIRSF019574">
    <property type="entry name" value="Periplasmic_polyamine_BP"/>
    <property type="match status" value="1"/>
</dbReference>
<protein>
    <recommendedName>
        <fullName evidence="5">Putrescine-binding periplasmic protein</fullName>
    </recommendedName>
</protein>
<gene>
    <name evidence="7" type="ORF">SAMN06265338_10162</name>
</gene>
<dbReference type="PANTHER" id="PTHR30222:SF12">
    <property type="entry name" value="NORSPERMIDINE SENSOR"/>
    <property type="match status" value="1"/>
</dbReference>
<comment type="subcellular location">
    <subcellularLocation>
        <location evidence="1 5">Periplasm</location>
    </subcellularLocation>
</comment>
<evidence type="ECO:0000256" key="4">
    <source>
        <dbReference type="ARBA" id="ARBA00022764"/>
    </source>
</evidence>
<dbReference type="AlphaFoldDB" id="A0A212PWE7"/>
<evidence type="ECO:0000313" key="7">
    <source>
        <dbReference type="EMBL" id="SNB51222.1"/>
    </source>
</evidence>
<dbReference type="CDD" id="cd13659">
    <property type="entry name" value="PBP2_PotF"/>
    <property type="match status" value="1"/>
</dbReference>
<sequence length="367" mass="39884">MKSNTFRQMLLAGAALLIGAAPVAAADTTLNIYNWNDYIAPDTVPAFEKATGIKVTYDLYDANETLEGKLSAGGSGYDIVVPTLIPFAARQIKGGFYQKLDKSKLKNYAHLDKNLLARMATQDEGNSYLVPWMSGTVVMAYNVDMIKKIMPDAPVDSLKMLFDPAVAAKFKGCGISIMDSPTEVFPPALISLGLNPDSKKPEDLKKAAALLMKTRPSVRRYDSAEYINALANGDICIAWGYSSDMQVAKHRAQEAGKGVAINVVIPKEGAQRYIDVLAIPKDAPHAEAALKFIDFVMQPEEIAKTSSKIYVMSGNADAKPFVAPEVASDPTIFPPPEVEKTIYTITGSDAATDRLRTRLWTEIKTGH</sequence>
<dbReference type="GO" id="GO:0015846">
    <property type="term" value="P:polyamine transport"/>
    <property type="evidence" value="ECO:0007669"/>
    <property type="project" value="InterPro"/>
</dbReference>
<reference evidence="8" key="1">
    <citation type="submission" date="2017-06" db="EMBL/GenBank/DDBJ databases">
        <authorList>
            <person name="Varghese N."/>
            <person name="Submissions S."/>
        </authorList>
    </citation>
    <scope>NUCLEOTIDE SEQUENCE [LARGE SCALE GENOMIC DNA]</scope>
    <source>
        <strain evidence="8">DSM 137</strain>
    </source>
</reference>
<dbReference type="Proteomes" id="UP000198418">
    <property type="component" value="Unassembled WGS sequence"/>
</dbReference>
<feature type="signal peptide" evidence="6">
    <location>
        <begin position="1"/>
        <end position="25"/>
    </location>
</feature>
<proteinExistence type="inferred from homology"/>
<accession>A0A212PWE7</accession>
<dbReference type="SUPFAM" id="SSF53850">
    <property type="entry name" value="Periplasmic binding protein-like II"/>
    <property type="match status" value="1"/>
</dbReference>
<evidence type="ECO:0000256" key="5">
    <source>
        <dbReference type="PIRNR" id="PIRNR019574"/>
    </source>
</evidence>
<dbReference type="PRINTS" id="PR00909">
    <property type="entry name" value="SPERMDNBNDNG"/>
</dbReference>
<organism evidence="7 8">
    <name type="scientific">Rhodoblastus acidophilus</name>
    <name type="common">Rhodopseudomonas acidophila</name>
    <dbReference type="NCBI Taxonomy" id="1074"/>
    <lineage>
        <taxon>Bacteria</taxon>
        <taxon>Pseudomonadati</taxon>
        <taxon>Pseudomonadota</taxon>
        <taxon>Alphaproteobacteria</taxon>
        <taxon>Hyphomicrobiales</taxon>
        <taxon>Rhodoblastaceae</taxon>
        <taxon>Rhodoblastus</taxon>
    </lineage>
</organism>
<dbReference type="InterPro" id="IPR006059">
    <property type="entry name" value="SBP"/>
</dbReference>
<dbReference type="Gene3D" id="3.40.190.10">
    <property type="entry name" value="Periplasmic binding protein-like II"/>
    <property type="match status" value="2"/>
</dbReference>
<feature type="chain" id="PRO_5012307174" description="Putrescine-binding periplasmic protein" evidence="6">
    <location>
        <begin position="26"/>
        <end position="367"/>
    </location>
</feature>
<comment type="function">
    <text evidence="5">Required for the activity of the bacterial periplasmic transport system of putrescine.</text>
</comment>
<dbReference type="Pfam" id="PF13416">
    <property type="entry name" value="SBP_bac_8"/>
    <property type="match status" value="1"/>
</dbReference>
<evidence type="ECO:0000256" key="1">
    <source>
        <dbReference type="ARBA" id="ARBA00004418"/>
    </source>
</evidence>
<name>A0A212PWE7_RHOAC</name>
<dbReference type="PANTHER" id="PTHR30222">
    <property type="entry name" value="SPERMIDINE/PUTRESCINE-BINDING PERIPLASMIC PROTEIN"/>
    <property type="match status" value="1"/>
</dbReference>
<keyword evidence="4 5" id="KW-0574">Periplasm</keyword>
<keyword evidence="8" id="KW-1185">Reference proteome</keyword>
<evidence type="ECO:0000256" key="6">
    <source>
        <dbReference type="SAM" id="SignalP"/>
    </source>
</evidence>
<dbReference type="EMBL" id="FYDG01000001">
    <property type="protein sequence ID" value="SNB51222.1"/>
    <property type="molecule type" value="Genomic_DNA"/>
</dbReference>